<organism evidence="2 3">
    <name type="scientific">Liparis tanakae</name>
    <name type="common">Tanaka's snailfish</name>
    <dbReference type="NCBI Taxonomy" id="230148"/>
    <lineage>
        <taxon>Eukaryota</taxon>
        <taxon>Metazoa</taxon>
        <taxon>Chordata</taxon>
        <taxon>Craniata</taxon>
        <taxon>Vertebrata</taxon>
        <taxon>Euteleostomi</taxon>
        <taxon>Actinopterygii</taxon>
        <taxon>Neopterygii</taxon>
        <taxon>Teleostei</taxon>
        <taxon>Neoteleostei</taxon>
        <taxon>Acanthomorphata</taxon>
        <taxon>Eupercaria</taxon>
        <taxon>Perciformes</taxon>
        <taxon>Cottioidei</taxon>
        <taxon>Cottales</taxon>
        <taxon>Liparidae</taxon>
        <taxon>Liparis</taxon>
    </lineage>
</organism>
<evidence type="ECO:0000256" key="1">
    <source>
        <dbReference type="SAM" id="MobiDB-lite"/>
    </source>
</evidence>
<sequence>MDLGFEDAKCFPAERQSDRAAARQRGRAAERQRRLQFDKSSSAAR</sequence>
<comment type="caution">
    <text evidence="2">The sequence shown here is derived from an EMBL/GenBank/DDBJ whole genome shotgun (WGS) entry which is preliminary data.</text>
</comment>
<reference evidence="2 3" key="1">
    <citation type="submission" date="2019-03" db="EMBL/GenBank/DDBJ databases">
        <title>First draft genome of Liparis tanakae, snailfish: a comprehensive survey of snailfish specific genes.</title>
        <authorList>
            <person name="Kim W."/>
            <person name="Song I."/>
            <person name="Jeong J.-H."/>
            <person name="Kim D."/>
            <person name="Kim S."/>
            <person name="Ryu S."/>
            <person name="Song J.Y."/>
            <person name="Lee S.K."/>
        </authorList>
    </citation>
    <scope>NUCLEOTIDE SEQUENCE [LARGE SCALE GENOMIC DNA]</scope>
    <source>
        <tissue evidence="2">Muscle</tissue>
    </source>
</reference>
<evidence type="ECO:0000313" key="3">
    <source>
        <dbReference type="Proteomes" id="UP000314294"/>
    </source>
</evidence>
<name>A0A4Z2E0A9_9TELE</name>
<gene>
    <name evidence="2" type="ORF">EYF80_067682</name>
</gene>
<feature type="compositionally biased region" description="Basic and acidic residues" evidence="1">
    <location>
        <begin position="15"/>
        <end position="37"/>
    </location>
</feature>
<accession>A0A4Z2E0A9</accession>
<evidence type="ECO:0000313" key="2">
    <source>
        <dbReference type="EMBL" id="TNN22203.1"/>
    </source>
</evidence>
<proteinExistence type="predicted"/>
<dbReference type="Proteomes" id="UP000314294">
    <property type="component" value="Unassembled WGS sequence"/>
</dbReference>
<keyword evidence="3" id="KW-1185">Reference proteome</keyword>
<feature type="region of interest" description="Disordered" evidence="1">
    <location>
        <begin position="15"/>
        <end position="45"/>
    </location>
</feature>
<dbReference type="AlphaFoldDB" id="A0A4Z2E0A9"/>
<dbReference type="EMBL" id="SRLO01023725">
    <property type="protein sequence ID" value="TNN22203.1"/>
    <property type="molecule type" value="Genomic_DNA"/>
</dbReference>
<protein>
    <submittedName>
        <fullName evidence="2">Uncharacterized protein</fullName>
    </submittedName>
</protein>